<dbReference type="CDD" id="cd07377">
    <property type="entry name" value="WHTH_GntR"/>
    <property type="match status" value="1"/>
</dbReference>
<accession>A0ABX1QFJ4</accession>
<dbReference type="SUPFAM" id="SSF48008">
    <property type="entry name" value="GntR ligand-binding domain-like"/>
    <property type="match status" value="1"/>
</dbReference>
<dbReference type="SMART" id="SM00895">
    <property type="entry name" value="FCD"/>
    <property type="match status" value="1"/>
</dbReference>
<dbReference type="Proteomes" id="UP000648984">
    <property type="component" value="Unassembled WGS sequence"/>
</dbReference>
<dbReference type="SUPFAM" id="SSF46785">
    <property type="entry name" value="Winged helix' DNA-binding domain"/>
    <property type="match status" value="1"/>
</dbReference>
<dbReference type="Gene3D" id="1.20.120.530">
    <property type="entry name" value="GntR ligand-binding domain-like"/>
    <property type="match status" value="1"/>
</dbReference>
<gene>
    <name evidence="5" type="ORF">GPA25_16085</name>
</gene>
<organism evidence="5 6">
    <name type="scientific">Aromatoleum diolicum</name>
    <dbReference type="NCBI Taxonomy" id="75796"/>
    <lineage>
        <taxon>Bacteria</taxon>
        <taxon>Pseudomonadati</taxon>
        <taxon>Pseudomonadota</taxon>
        <taxon>Betaproteobacteria</taxon>
        <taxon>Rhodocyclales</taxon>
        <taxon>Rhodocyclaceae</taxon>
        <taxon>Aromatoleum</taxon>
    </lineage>
</organism>
<dbReference type="InterPro" id="IPR036390">
    <property type="entry name" value="WH_DNA-bd_sf"/>
</dbReference>
<evidence type="ECO:0000256" key="2">
    <source>
        <dbReference type="ARBA" id="ARBA00023125"/>
    </source>
</evidence>
<keyword evidence="6" id="KW-1185">Reference proteome</keyword>
<keyword evidence="2" id="KW-0238">DNA-binding</keyword>
<dbReference type="Pfam" id="PF00392">
    <property type="entry name" value="GntR"/>
    <property type="match status" value="1"/>
</dbReference>
<dbReference type="PANTHER" id="PTHR43537:SF5">
    <property type="entry name" value="UXU OPERON TRANSCRIPTIONAL REGULATOR"/>
    <property type="match status" value="1"/>
</dbReference>
<dbReference type="InterPro" id="IPR000524">
    <property type="entry name" value="Tscrpt_reg_HTH_GntR"/>
</dbReference>
<dbReference type="PROSITE" id="PS50949">
    <property type="entry name" value="HTH_GNTR"/>
    <property type="match status" value="1"/>
</dbReference>
<evidence type="ECO:0000313" key="5">
    <source>
        <dbReference type="EMBL" id="NMG76280.1"/>
    </source>
</evidence>
<evidence type="ECO:0000256" key="3">
    <source>
        <dbReference type="ARBA" id="ARBA00023163"/>
    </source>
</evidence>
<dbReference type="PRINTS" id="PR00035">
    <property type="entry name" value="HTHGNTR"/>
</dbReference>
<dbReference type="EMBL" id="WTVQ01000029">
    <property type="protein sequence ID" value="NMG76280.1"/>
    <property type="molecule type" value="Genomic_DNA"/>
</dbReference>
<evidence type="ECO:0000256" key="1">
    <source>
        <dbReference type="ARBA" id="ARBA00023015"/>
    </source>
</evidence>
<sequence>MGASERSERAPRLSDVVARQLEGWISEQGLQSGALLPTEKVLCERFGVSRAVIREAISRLKADGCVMTRQGSGAYVAALPGQGSFRLVRASSGAHALPAAEISDSEVSDIFELRYLVETGAAELAAQRRSGTDLERMAAALQRMAEALVSGADAVSDDDAFHVAVAAATHNTQIERFQVFMGQQFSDSRAPTWSAEGHRIGRARDAQAEHARIFDAIAAGDAVAARAAAVAHLVGAARRLGLDAQRWGAAVGKVAVCAVQAQHELESER</sequence>
<name>A0ABX1QFJ4_9RHOO</name>
<feature type="domain" description="HTH gntR-type" evidence="4">
    <location>
        <begin position="11"/>
        <end position="79"/>
    </location>
</feature>
<evidence type="ECO:0000313" key="6">
    <source>
        <dbReference type="Proteomes" id="UP000648984"/>
    </source>
</evidence>
<dbReference type="InterPro" id="IPR036388">
    <property type="entry name" value="WH-like_DNA-bd_sf"/>
</dbReference>
<dbReference type="SMART" id="SM00345">
    <property type="entry name" value="HTH_GNTR"/>
    <property type="match status" value="1"/>
</dbReference>
<reference evidence="5 6" key="1">
    <citation type="submission" date="2019-12" db="EMBL/GenBank/DDBJ databases">
        <title>Comparative genomics gives insights into the taxonomy of the Azoarcus-Aromatoleum group and reveals separate origins of nif in the plant-associated Azoarcus and non-plant-associated Aromatoleum sub-groups.</title>
        <authorList>
            <person name="Lafos M."/>
            <person name="Maluk M."/>
            <person name="Batista M."/>
            <person name="Junghare M."/>
            <person name="Carmona M."/>
            <person name="Faoro H."/>
            <person name="Cruz L.M."/>
            <person name="Battistoni F."/>
            <person name="De Souza E."/>
            <person name="Pedrosa F."/>
            <person name="Chen W.-M."/>
            <person name="Poole P.S."/>
            <person name="Dixon R.A."/>
            <person name="James E.K."/>
        </authorList>
    </citation>
    <scope>NUCLEOTIDE SEQUENCE [LARGE SCALE GENOMIC DNA]</scope>
    <source>
        <strain evidence="5 6">22Lin</strain>
    </source>
</reference>
<comment type="caution">
    <text evidence="5">The sequence shown here is derived from an EMBL/GenBank/DDBJ whole genome shotgun (WGS) entry which is preliminary data.</text>
</comment>
<proteinExistence type="predicted"/>
<keyword evidence="1" id="KW-0805">Transcription regulation</keyword>
<keyword evidence="3" id="KW-0804">Transcription</keyword>
<protein>
    <submittedName>
        <fullName evidence="5">FCD domain-containing protein</fullName>
    </submittedName>
</protein>
<dbReference type="Pfam" id="PF07729">
    <property type="entry name" value="FCD"/>
    <property type="match status" value="1"/>
</dbReference>
<dbReference type="PANTHER" id="PTHR43537">
    <property type="entry name" value="TRANSCRIPTIONAL REGULATOR, GNTR FAMILY"/>
    <property type="match status" value="1"/>
</dbReference>
<dbReference type="InterPro" id="IPR008920">
    <property type="entry name" value="TF_FadR/GntR_C"/>
</dbReference>
<dbReference type="InterPro" id="IPR011711">
    <property type="entry name" value="GntR_C"/>
</dbReference>
<evidence type="ECO:0000259" key="4">
    <source>
        <dbReference type="PROSITE" id="PS50949"/>
    </source>
</evidence>
<dbReference type="Gene3D" id="1.10.10.10">
    <property type="entry name" value="Winged helix-like DNA-binding domain superfamily/Winged helix DNA-binding domain"/>
    <property type="match status" value="1"/>
</dbReference>